<dbReference type="InterPro" id="IPR013783">
    <property type="entry name" value="Ig-like_fold"/>
</dbReference>
<feature type="signal peptide" evidence="1">
    <location>
        <begin position="1"/>
        <end position="20"/>
    </location>
</feature>
<dbReference type="InterPro" id="IPR026341">
    <property type="entry name" value="T9SS_type_B"/>
</dbReference>
<accession>A0A4Q1DCE0</accession>
<feature type="chain" id="PRO_5020638288" evidence="1">
    <location>
        <begin position="21"/>
        <end position="686"/>
    </location>
</feature>
<dbReference type="Proteomes" id="UP000290545">
    <property type="component" value="Unassembled WGS sequence"/>
</dbReference>
<dbReference type="NCBIfam" id="TIGR04131">
    <property type="entry name" value="Bac_Flav_CTERM"/>
    <property type="match status" value="1"/>
</dbReference>
<dbReference type="SUPFAM" id="SSF49299">
    <property type="entry name" value="PKD domain"/>
    <property type="match status" value="2"/>
</dbReference>
<organism evidence="3 4">
    <name type="scientific">Filimonas effusa</name>
    <dbReference type="NCBI Taxonomy" id="2508721"/>
    <lineage>
        <taxon>Bacteria</taxon>
        <taxon>Pseudomonadati</taxon>
        <taxon>Bacteroidota</taxon>
        <taxon>Chitinophagia</taxon>
        <taxon>Chitinophagales</taxon>
        <taxon>Chitinophagaceae</taxon>
        <taxon>Filimonas</taxon>
    </lineage>
</organism>
<feature type="domain" description="PKD/Chitinase" evidence="2">
    <location>
        <begin position="510"/>
        <end position="594"/>
    </location>
</feature>
<proteinExistence type="predicted"/>
<keyword evidence="1" id="KW-0732">Signal</keyword>
<evidence type="ECO:0000313" key="3">
    <source>
        <dbReference type="EMBL" id="RXK87161.1"/>
    </source>
</evidence>
<sequence length="686" mass="74182">MFLKYAGLLLVTLCLSYVSLKGQTTCTTLGQTPETAFPVCGTSVFHQSNVPNCGGRKVVTPPDCANLPYNEYTDINPFWYKFTCFQGGTLGFEIKPVSTADDYDWQLFDVTGKAPSAVFSDASTYVSSNWSGEKTNNAVTGASSAGTMLTVCGTYTGGPLRPMWSSMPTLIQGHDYLLLISNFSHSQKGYDLTFKGGTAVITDPTPPSLLSGRYLCEAKEFRIKLNKKMRCSTLAKDGSDFSVNAPGISIISASGVNCSSGFDTDSVILVFDKQPTSGNYQVTVKTGSDGNTVLDNCNVGIAVGASIAFSVAAPPPGRIDSLTPFSCAPEQLHVVFTQPVNCATIAANGSNFAITGPYPVNITAAIPDCKEYNAAIGVTLTLDRAMVNGGIYTLNITNGTGGDPLSTLCGGDILPGSTSINFEVKDTVSAAFTYTLALHCDLDTIALKHDGAHGVNSWRWFYDDNKDSSHRQNPLKIYDKFGVKTIRLIVTNGLCSDTASQSIDLSNVLEASFTMSSDTLCPNEIATFTNTSTGKIVGNRWDFGHGGTSLSFQPPRQSYPLPKTRRQIYPVKLIVQSNMNCYDTAVHMLTVLNSCFVAVPTAFTPNGDGRNDYLYPLNAFRTLSMEFKVYNRYGQLVFTTKEPTGRWDGRFKGEAQPPGTYIWEFNYVDKETGQPSYQKGTAVLIR</sequence>
<dbReference type="SMART" id="SM00089">
    <property type="entry name" value="PKD"/>
    <property type="match status" value="2"/>
</dbReference>
<dbReference type="CDD" id="cd00146">
    <property type="entry name" value="PKD"/>
    <property type="match status" value="1"/>
</dbReference>
<gene>
    <name evidence="3" type="ORF">ESB13_10385</name>
</gene>
<reference evidence="3 4" key="1">
    <citation type="submission" date="2019-01" db="EMBL/GenBank/DDBJ databases">
        <title>Filimonas sp. strain TTM-71.</title>
        <authorList>
            <person name="Chen W.-M."/>
        </authorList>
    </citation>
    <scope>NUCLEOTIDE SEQUENCE [LARGE SCALE GENOMIC DNA]</scope>
    <source>
        <strain evidence="3 4">TTM-71</strain>
    </source>
</reference>
<evidence type="ECO:0000313" key="4">
    <source>
        <dbReference type="Proteomes" id="UP000290545"/>
    </source>
</evidence>
<dbReference type="AlphaFoldDB" id="A0A4Q1DCE0"/>
<dbReference type="Pfam" id="PF13585">
    <property type="entry name" value="CHU_C"/>
    <property type="match status" value="1"/>
</dbReference>
<keyword evidence="4" id="KW-1185">Reference proteome</keyword>
<dbReference type="InterPro" id="IPR022409">
    <property type="entry name" value="PKD/Chitinase_dom"/>
</dbReference>
<dbReference type="RefSeq" id="WP_129002911.1">
    <property type="nucleotide sequence ID" value="NZ_SDHZ01000001.1"/>
</dbReference>
<protein>
    <submittedName>
        <fullName evidence="3">T9SS type B sorting domain-containing protein</fullName>
    </submittedName>
</protein>
<dbReference type="OrthoDB" id="610082at2"/>
<dbReference type="EMBL" id="SDHZ01000001">
    <property type="protein sequence ID" value="RXK87161.1"/>
    <property type="molecule type" value="Genomic_DNA"/>
</dbReference>
<name>A0A4Q1DCE0_9BACT</name>
<dbReference type="Gene3D" id="2.60.40.10">
    <property type="entry name" value="Immunoglobulins"/>
    <property type="match status" value="2"/>
</dbReference>
<evidence type="ECO:0000256" key="1">
    <source>
        <dbReference type="SAM" id="SignalP"/>
    </source>
</evidence>
<evidence type="ECO:0000259" key="2">
    <source>
        <dbReference type="SMART" id="SM00089"/>
    </source>
</evidence>
<dbReference type="InterPro" id="IPR035986">
    <property type="entry name" value="PKD_dom_sf"/>
</dbReference>
<comment type="caution">
    <text evidence="3">The sequence shown here is derived from an EMBL/GenBank/DDBJ whole genome shotgun (WGS) entry which is preliminary data.</text>
</comment>
<feature type="domain" description="PKD/Chitinase" evidence="2">
    <location>
        <begin position="419"/>
        <end position="508"/>
    </location>
</feature>